<dbReference type="NCBIfam" id="NF010052">
    <property type="entry name" value="PRK13529.1"/>
    <property type="match status" value="1"/>
</dbReference>
<keyword evidence="3 7" id="KW-0479">Metal-binding</keyword>
<dbReference type="Gene3D" id="3.40.50.720">
    <property type="entry name" value="NAD(P)-binding Rossmann-like Domain"/>
    <property type="match status" value="1"/>
</dbReference>
<comment type="cofactor">
    <cofactor evidence="7">
        <name>Mg(2+)</name>
        <dbReference type="ChEBI" id="CHEBI:18420"/>
    </cofactor>
    <cofactor evidence="7">
        <name>Mn(2+)</name>
        <dbReference type="ChEBI" id="CHEBI:29035"/>
    </cofactor>
    <text evidence="7">Divalent metal cations. Prefers magnesium or manganese.</text>
</comment>
<dbReference type="CDD" id="cd05312">
    <property type="entry name" value="NAD_bind_1_malic_enz"/>
    <property type="match status" value="1"/>
</dbReference>
<dbReference type="Proteomes" id="UP001153365">
    <property type="component" value="Unassembled WGS sequence"/>
</dbReference>
<dbReference type="Pfam" id="PF00390">
    <property type="entry name" value="malic"/>
    <property type="match status" value="1"/>
</dbReference>
<dbReference type="GO" id="GO:0046872">
    <property type="term" value="F:metal ion binding"/>
    <property type="evidence" value="ECO:0007669"/>
    <property type="project" value="UniProtKB-KW"/>
</dbReference>
<dbReference type="PIRSF" id="PIRSF000106">
    <property type="entry name" value="ME"/>
    <property type="match status" value="1"/>
</dbReference>
<organism evidence="11 12">
    <name type="scientific">Phakopsora pachyrhizi</name>
    <name type="common">Asian soybean rust disease fungus</name>
    <dbReference type="NCBI Taxonomy" id="170000"/>
    <lineage>
        <taxon>Eukaryota</taxon>
        <taxon>Fungi</taxon>
        <taxon>Dikarya</taxon>
        <taxon>Basidiomycota</taxon>
        <taxon>Pucciniomycotina</taxon>
        <taxon>Pucciniomycetes</taxon>
        <taxon>Pucciniales</taxon>
        <taxon>Phakopsoraceae</taxon>
        <taxon>Phakopsora</taxon>
    </lineage>
</organism>
<evidence type="ECO:0000256" key="8">
    <source>
        <dbReference type="RuleBase" id="RU003426"/>
    </source>
</evidence>
<evidence type="ECO:0000313" key="11">
    <source>
        <dbReference type="EMBL" id="CAH7688327.1"/>
    </source>
</evidence>
<sequence>MPPSSNAPSTMNARTADLVRHLSISAGSEPYPGMHKLRSLRAAATLRDPFTNEDTGFSSDLRHRMGIRGLLPPAIENVDVQMARVLDQMRTKRTTIGQYIYLSNLRQSNVNLFYHVLLNNTAEVVPLVYTPVVGEACIKWSHIYQRPEGLYISWNDRGSIREVLRNWPLPDEARICVVTDGSRILGLGDLGIGGMGISVGKLSLYVAAAGIRPWATVPVCIDLGTDNEKNLTDPLYLGLRMKRRSKEEAESFMDEFMTAIHAEFPELVIQHEDFATERAFDYLKKYQPIYPMFNDDIQGTGAVILGGFINAARLSAEASGRGLEDQRIVFMGAGSAGVGVAKQLLSYFVNLGFSEDQAKERVWLVDTKGLVSVDRGDKLAPHKKYFARSSGGPQLKTLIEVIRHVKPTALIGLAASANLFDEAVVKLMAEFNPRPIIFPLSNPIHLAECTFEEAVKWTDGQVLFASGSPFSNCGWRAKTIEPGQGNNMYVFPGIGLGAILAQVRVISDKMIEASALALSEALNEEEKEAGLLYPRLKRIRSISTSVALRVIRQAQDEGLLRNDAVRNFSDEELKEYIEQKQYVPCSMSAEHLDKALRS</sequence>
<dbReference type="PROSITE" id="PS00331">
    <property type="entry name" value="MALIC_ENZYMES"/>
    <property type="match status" value="1"/>
</dbReference>
<dbReference type="AlphaFoldDB" id="A0AAV0BM51"/>
<feature type="binding site" evidence="6">
    <location>
        <position position="442"/>
    </location>
    <ligand>
        <name>(S)-malate</name>
        <dbReference type="ChEBI" id="CHEBI:15589"/>
    </ligand>
</feature>
<dbReference type="GO" id="GO:0006108">
    <property type="term" value="P:malate metabolic process"/>
    <property type="evidence" value="ECO:0007669"/>
    <property type="project" value="TreeGrafter"/>
</dbReference>
<evidence type="ECO:0000256" key="6">
    <source>
        <dbReference type="PIRSR" id="PIRSR000106-2"/>
    </source>
</evidence>
<dbReference type="EMBL" id="CALTRL010005971">
    <property type="protein sequence ID" value="CAH7688327.1"/>
    <property type="molecule type" value="Genomic_DNA"/>
</dbReference>
<dbReference type="GO" id="GO:0005739">
    <property type="term" value="C:mitochondrion"/>
    <property type="evidence" value="ECO:0007669"/>
    <property type="project" value="TreeGrafter"/>
</dbReference>
<feature type="binding site" evidence="6">
    <location>
        <position position="486"/>
    </location>
    <ligand>
        <name>(S)-malate</name>
        <dbReference type="ChEBI" id="CHEBI:15589"/>
    </ligand>
</feature>
<dbReference type="PRINTS" id="PR00072">
    <property type="entry name" value="MALOXRDTASE"/>
</dbReference>
<dbReference type="GO" id="GO:0051287">
    <property type="term" value="F:NAD binding"/>
    <property type="evidence" value="ECO:0007669"/>
    <property type="project" value="InterPro"/>
</dbReference>
<dbReference type="Pfam" id="PF03949">
    <property type="entry name" value="Malic_M"/>
    <property type="match status" value="1"/>
</dbReference>
<gene>
    <name evidence="11" type="ORF">PPACK8108_LOCUS23280</name>
</gene>
<feature type="binding site" evidence="7">
    <location>
        <position position="296"/>
    </location>
    <ligand>
        <name>a divalent metal cation</name>
        <dbReference type="ChEBI" id="CHEBI:60240"/>
    </ligand>
</feature>
<dbReference type="InterPro" id="IPR012302">
    <property type="entry name" value="Malic_NAD-bd"/>
</dbReference>
<evidence type="ECO:0000256" key="1">
    <source>
        <dbReference type="ARBA" id="ARBA00001936"/>
    </source>
</evidence>
<keyword evidence="12" id="KW-1185">Reference proteome</keyword>
<dbReference type="SUPFAM" id="SSF53223">
    <property type="entry name" value="Aminoacid dehydrogenase-like, N-terminal domain"/>
    <property type="match status" value="1"/>
</dbReference>
<evidence type="ECO:0000256" key="2">
    <source>
        <dbReference type="ARBA" id="ARBA00008785"/>
    </source>
</evidence>
<evidence type="ECO:0000259" key="9">
    <source>
        <dbReference type="SMART" id="SM00919"/>
    </source>
</evidence>
<comment type="cofactor">
    <cofactor evidence="1">
        <name>Mn(2+)</name>
        <dbReference type="ChEBI" id="CHEBI:29035"/>
    </cofactor>
</comment>
<protein>
    <recommendedName>
        <fullName evidence="8">Malic enzyme</fullName>
    </recommendedName>
</protein>
<dbReference type="PANTHER" id="PTHR23406:SF32">
    <property type="entry name" value="NADP-DEPENDENT MALIC ENZYME"/>
    <property type="match status" value="1"/>
</dbReference>
<reference evidence="11" key="1">
    <citation type="submission" date="2022-06" db="EMBL/GenBank/DDBJ databases">
        <authorList>
            <consortium name="SYNGENTA / RWTH Aachen University"/>
        </authorList>
    </citation>
    <scope>NUCLEOTIDE SEQUENCE</scope>
</reference>
<feature type="active site" description="Proton acceptor" evidence="5">
    <location>
        <position position="201"/>
    </location>
</feature>
<dbReference type="PANTHER" id="PTHR23406">
    <property type="entry name" value="MALIC ENZYME-RELATED"/>
    <property type="match status" value="1"/>
</dbReference>
<feature type="domain" description="Malic enzyme N-terminal" evidence="10">
    <location>
        <begin position="106"/>
        <end position="287"/>
    </location>
</feature>
<dbReference type="InterPro" id="IPR036291">
    <property type="entry name" value="NAD(P)-bd_dom_sf"/>
</dbReference>
<keyword evidence="4 8" id="KW-0560">Oxidoreductase</keyword>
<dbReference type="InterPro" id="IPR015884">
    <property type="entry name" value="Malic_enzyme_CS"/>
</dbReference>
<feature type="binding site" evidence="7">
    <location>
        <position position="272"/>
    </location>
    <ligand>
        <name>a divalent metal cation</name>
        <dbReference type="ChEBI" id="CHEBI:60240"/>
    </ligand>
</feature>
<name>A0AAV0BM51_PHAPC</name>
<evidence type="ECO:0000256" key="7">
    <source>
        <dbReference type="PIRSR" id="PIRSR000106-3"/>
    </source>
</evidence>
<dbReference type="SUPFAM" id="SSF51735">
    <property type="entry name" value="NAD(P)-binding Rossmann-fold domains"/>
    <property type="match status" value="1"/>
</dbReference>
<comment type="similarity">
    <text evidence="2 8">Belongs to the malic enzymes family.</text>
</comment>
<dbReference type="InterPro" id="IPR001891">
    <property type="entry name" value="Malic_OxRdtase"/>
</dbReference>
<accession>A0AAV0BM51</accession>
<evidence type="ECO:0000256" key="4">
    <source>
        <dbReference type="ARBA" id="ARBA00023002"/>
    </source>
</evidence>
<dbReference type="GO" id="GO:0004471">
    <property type="term" value="F:malate dehydrogenase (decarboxylating) (NAD+) activity"/>
    <property type="evidence" value="ECO:0007669"/>
    <property type="project" value="TreeGrafter"/>
</dbReference>
<feature type="binding site" evidence="7">
    <location>
        <position position="273"/>
    </location>
    <ligand>
        <name>a divalent metal cation</name>
        <dbReference type="ChEBI" id="CHEBI:60240"/>
    </ligand>
</feature>
<dbReference type="Gene3D" id="3.40.50.10380">
    <property type="entry name" value="Malic enzyme, N-terminal domain"/>
    <property type="match status" value="1"/>
</dbReference>
<feature type="domain" description="Malic enzyme NAD-binding" evidence="9">
    <location>
        <begin position="297"/>
        <end position="555"/>
    </location>
</feature>
<dbReference type="InterPro" id="IPR037062">
    <property type="entry name" value="Malic_N_dom_sf"/>
</dbReference>
<dbReference type="FunFam" id="3.40.50.720:FF:000182">
    <property type="entry name" value="NAD-dependent malic enzyme"/>
    <property type="match status" value="1"/>
</dbReference>
<feature type="binding site" evidence="6">
    <location>
        <position position="183"/>
    </location>
    <ligand>
        <name>(S)-malate</name>
        <dbReference type="ChEBI" id="CHEBI:15589"/>
    </ligand>
</feature>
<evidence type="ECO:0000256" key="3">
    <source>
        <dbReference type="ARBA" id="ARBA00022723"/>
    </source>
</evidence>
<evidence type="ECO:0000259" key="10">
    <source>
        <dbReference type="SMART" id="SM01274"/>
    </source>
</evidence>
<dbReference type="InterPro" id="IPR046346">
    <property type="entry name" value="Aminoacid_DH-like_N_sf"/>
</dbReference>
<evidence type="ECO:0000313" key="12">
    <source>
        <dbReference type="Proteomes" id="UP001153365"/>
    </source>
</evidence>
<feature type="active site" description="Proton donor" evidence="5">
    <location>
        <position position="129"/>
    </location>
</feature>
<dbReference type="SMART" id="SM00919">
    <property type="entry name" value="Malic_M"/>
    <property type="match status" value="1"/>
</dbReference>
<evidence type="ECO:0000256" key="5">
    <source>
        <dbReference type="PIRSR" id="PIRSR000106-1"/>
    </source>
</evidence>
<comment type="caution">
    <text evidence="11">The sequence shown here is derived from an EMBL/GenBank/DDBJ whole genome shotgun (WGS) entry which is preliminary data.</text>
</comment>
<proteinExistence type="inferred from homology"/>
<dbReference type="InterPro" id="IPR012301">
    <property type="entry name" value="Malic_N_dom"/>
</dbReference>
<dbReference type="SMART" id="SM01274">
    <property type="entry name" value="malic"/>
    <property type="match status" value="1"/>
</dbReference>